<evidence type="ECO:0000313" key="2">
    <source>
        <dbReference type="Proteomes" id="UP000436088"/>
    </source>
</evidence>
<keyword evidence="2" id="KW-1185">Reference proteome</keyword>
<organism evidence="1 2">
    <name type="scientific">Hibiscus syriacus</name>
    <name type="common">Rose of Sharon</name>
    <dbReference type="NCBI Taxonomy" id="106335"/>
    <lineage>
        <taxon>Eukaryota</taxon>
        <taxon>Viridiplantae</taxon>
        <taxon>Streptophyta</taxon>
        <taxon>Embryophyta</taxon>
        <taxon>Tracheophyta</taxon>
        <taxon>Spermatophyta</taxon>
        <taxon>Magnoliopsida</taxon>
        <taxon>eudicotyledons</taxon>
        <taxon>Gunneridae</taxon>
        <taxon>Pentapetalae</taxon>
        <taxon>rosids</taxon>
        <taxon>malvids</taxon>
        <taxon>Malvales</taxon>
        <taxon>Malvaceae</taxon>
        <taxon>Malvoideae</taxon>
        <taxon>Hibiscus</taxon>
    </lineage>
</organism>
<dbReference type="EMBL" id="VEPZ02000072">
    <property type="protein sequence ID" value="KAE8734330.1"/>
    <property type="molecule type" value="Genomic_DNA"/>
</dbReference>
<evidence type="ECO:0000313" key="1">
    <source>
        <dbReference type="EMBL" id="KAE8734330.1"/>
    </source>
</evidence>
<dbReference type="AlphaFoldDB" id="A0A6A3CYC9"/>
<gene>
    <name evidence="1" type="ORF">F3Y22_tig00000773pilonHSYRG00203</name>
</gene>
<accession>A0A6A3CYC9</accession>
<name>A0A6A3CYC9_HIBSY</name>
<comment type="caution">
    <text evidence="1">The sequence shown here is derived from an EMBL/GenBank/DDBJ whole genome shotgun (WGS) entry which is preliminary data.</text>
</comment>
<reference evidence="1" key="1">
    <citation type="submission" date="2019-09" db="EMBL/GenBank/DDBJ databases">
        <title>Draft genome information of white flower Hibiscus syriacus.</title>
        <authorList>
            <person name="Kim Y.-M."/>
        </authorList>
    </citation>
    <scope>NUCLEOTIDE SEQUENCE [LARGE SCALE GENOMIC DNA]</scope>
    <source>
        <strain evidence="1">YM2019G1</strain>
    </source>
</reference>
<dbReference type="Proteomes" id="UP000436088">
    <property type="component" value="Unassembled WGS sequence"/>
</dbReference>
<proteinExistence type="predicted"/>
<protein>
    <submittedName>
        <fullName evidence="1">Uncharacterized protein</fullName>
    </submittedName>
</protein>
<sequence>MAAIFLVTTPPEILCPLKAETPTLTPFSAVMPHRFIAVPRLKNTLIALETIHEEEINMDVSQNSSLTLLSPCFFQVKKPLSSFSRNCRCA</sequence>